<feature type="chain" id="PRO_5033988282" evidence="2">
    <location>
        <begin position="20"/>
        <end position="301"/>
    </location>
</feature>
<dbReference type="KEGG" id="pbm:CL52_05860"/>
<name>A0A8D4C0T3_9GAMM</name>
<evidence type="ECO:0000256" key="1">
    <source>
        <dbReference type="SAM" id="MobiDB-lite"/>
    </source>
</evidence>
<dbReference type="Proteomes" id="UP000031271">
    <property type="component" value="Chromosome"/>
</dbReference>
<dbReference type="EMBL" id="CP007511">
    <property type="protein sequence ID" value="AJE14587.1"/>
    <property type="molecule type" value="Genomic_DNA"/>
</dbReference>
<reference evidence="3 5" key="3">
    <citation type="journal article" name="Genome Announc.">
        <title>Complete Genome Sequence of Pseudomonas balearica DSM 6083T.</title>
        <authorList>
            <person name="Bennasar-Figueras A."/>
            <person name="Salva-Serra F."/>
            <person name="Jaen-Luchoro D."/>
            <person name="Segui C."/>
            <person name="Aliaga F."/>
            <person name="Busquets A."/>
            <person name="Gomila M."/>
            <person name="Moore E.R."/>
            <person name="Lalucat J."/>
        </authorList>
    </citation>
    <scope>NUCLEOTIDE SEQUENCE [LARGE SCALE GENOMIC DNA]</scope>
    <source>
        <strain evidence="5">DSM 6083</strain>
        <strain evidence="3">DSM6083</strain>
    </source>
</reference>
<evidence type="ECO:0000256" key="2">
    <source>
        <dbReference type="SAM" id="SignalP"/>
    </source>
</evidence>
<feature type="region of interest" description="Disordered" evidence="1">
    <location>
        <begin position="267"/>
        <end position="301"/>
    </location>
</feature>
<feature type="signal peptide" evidence="2">
    <location>
        <begin position="1"/>
        <end position="19"/>
    </location>
</feature>
<feature type="compositionally biased region" description="Pro residues" evidence="1">
    <location>
        <begin position="291"/>
        <end position="301"/>
    </location>
</feature>
<protein>
    <submittedName>
        <fullName evidence="4">Metallopeptidase</fullName>
    </submittedName>
</protein>
<dbReference type="InterPro" id="IPR025644">
    <property type="entry name" value="DUF4344"/>
</dbReference>
<keyword evidence="2" id="KW-0732">Signal</keyword>
<dbReference type="EMBL" id="FNHO01000004">
    <property type="protein sequence ID" value="SDM40254.1"/>
    <property type="molecule type" value="Genomic_DNA"/>
</dbReference>
<evidence type="ECO:0000313" key="3">
    <source>
        <dbReference type="EMBL" id="AJE14587.1"/>
    </source>
</evidence>
<dbReference type="GeneID" id="77259441"/>
<evidence type="ECO:0000313" key="5">
    <source>
        <dbReference type="Proteomes" id="UP000031271"/>
    </source>
</evidence>
<dbReference type="Pfam" id="PF14247">
    <property type="entry name" value="DUF4344"/>
    <property type="match status" value="1"/>
</dbReference>
<reference evidence="5" key="1">
    <citation type="submission" date="2014-03" db="EMBL/GenBank/DDBJ databases">
        <title>Complete genome of Pseudomonas balearica DSM 6083T, a sewage water isolate from an enrichment with 2-methylnaphthalene.</title>
        <authorList>
            <person name="Salva-Serra F."/>
            <person name="Jaen-Luchoro D."/>
            <person name="Busquets A."/>
            <person name="Pena A."/>
            <person name="Gomila M."/>
            <person name="Bosch R."/>
            <person name="Nogales B."/>
            <person name="Garcia-Valdes E."/>
            <person name="Lalucat J."/>
            <person name="Bennasar A."/>
        </authorList>
    </citation>
    <scope>NUCLEOTIDE SEQUENCE [LARGE SCALE GENOMIC DNA]</scope>
    <source>
        <strain evidence="5">DSM 6083</strain>
    </source>
</reference>
<evidence type="ECO:0000313" key="4">
    <source>
        <dbReference type="EMBL" id="SDM40254.1"/>
    </source>
</evidence>
<reference evidence="4 6" key="2">
    <citation type="submission" date="2016-10" db="EMBL/GenBank/DDBJ databases">
        <authorList>
            <person name="Varghese N."/>
            <person name="Submissions S."/>
        </authorList>
    </citation>
    <scope>NUCLEOTIDE SEQUENCE [LARGE SCALE GENOMIC DNA]</scope>
    <source>
        <strain evidence="4 6">DSM 6083</strain>
    </source>
</reference>
<dbReference type="AlphaFoldDB" id="A0A8D4C0T3"/>
<dbReference type="Proteomes" id="UP000182276">
    <property type="component" value="Unassembled WGS sequence"/>
</dbReference>
<evidence type="ECO:0000313" key="6">
    <source>
        <dbReference type="Proteomes" id="UP000182276"/>
    </source>
</evidence>
<dbReference type="RefSeq" id="WP_082041973.1">
    <property type="nucleotide sequence ID" value="NZ_CP007511.1"/>
</dbReference>
<proteinExistence type="predicted"/>
<sequence length="301" mass="33623">MRRPLAVLLLATGWLFCSAGQASEADEVRFTVANAEFTLMHEMGHLLISELQIPVLGREEDAADQLGFMGLFLLQREQHEADFYNKLMDVADYWRLEWQNAKGSADEVPLWDSHALDAQRFYNIACLAYGSDPDRHEWVLEVSGLPIDRALYCTDEYQQVAQAVAWFRDYYRRPVDEPVRHRITVIYDPPPGHLAGGAELLAKVRASGELEAVARRASETFELPRDLVLRLTSCGAPDAWFNRIGGELTLCYERLAYFRQLAAQRSRQQAASPGVSAPPADSRRGGNAPAPARPAGPPAAR</sequence>
<organism evidence="3 5">
    <name type="scientific">Stutzerimonas balearica DSM 6083</name>
    <dbReference type="NCBI Taxonomy" id="1123016"/>
    <lineage>
        <taxon>Bacteria</taxon>
        <taxon>Pseudomonadati</taxon>
        <taxon>Pseudomonadota</taxon>
        <taxon>Gammaproteobacteria</taxon>
        <taxon>Pseudomonadales</taxon>
        <taxon>Pseudomonadaceae</taxon>
        <taxon>Stutzerimonas</taxon>
    </lineage>
</organism>
<keyword evidence="6" id="KW-1185">Reference proteome</keyword>
<gene>
    <name evidence="3" type="ORF">CL52_05860</name>
    <name evidence="4" type="ORF">SAMN05660875_104398</name>
</gene>
<accession>A0A8D4C0T3</accession>